<accession>A0A2S8S6D3</accession>
<organism evidence="2 3">
    <name type="scientific">Albidovulum denitrificans</name>
    <dbReference type="NCBI Taxonomy" id="404881"/>
    <lineage>
        <taxon>Bacteria</taxon>
        <taxon>Pseudomonadati</taxon>
        <taxon>Pseudomonadota</taxon>
        <taxon>Alphaproteobacteria</taxon>
        <taxon>Rhodobacterales</taxon>
        <taxon>Paracoccaceae</taxon>
        <taxon>Albidovulum</taxon>
    </lineage>
</organism>
<evidence type="ECO:0000313" key="2">
    <source>
        <dbReference type="EMBL" id="PQV56367.1"/>
    </source>
</evidence>
<comment type="caution">
    <text evidence="2">The sequence shown here is derived from an EMBL/GenBank/DDBJ whole genome shotgun (WGS) entry which is preliminary data.</text>
</comment>
<keyword evidence="1" id="KW-0812">Transmembrane</keyword>
<protein>
    <submittedName>
        <fullName evidence="2">Uncharacterized protein</fullName>
    </submittedName>
</protein>
<gene>
    <name evidence="2" type="ORF">LX70_02633</name>
</gene>
<feature type="transmembrane region" description="Helical" evidence="1">
    <location>
        <begin position="52"/>
        <end position="72"/>
    </location>
</feature>
<evidence type="ECO:0000313" key="3">
    <source>
        <dbReference type="Proteomes" id="UP000238338"/>
    </source>
</evidence>
<proteinExistence type="predicted"/>
<name>A0A2S8S6D3_9RHOB</name>
<dbReference type="EMBL" id="PVEP01000005">
    <property type="protein sequence ID" value="PQV56367.1"/>
    <property type="molecule type" value="Genomic_DNA"/>
</dbReference>
<keyword evidence="3" id="KW-1185">Reference proteome</keyword>
<dbReference type="AlphaFoldDB" id="A0A2S8S6D3"/>
<evidence type="ECO:0000256" key="1">
    <source>
        <dbReference type="SAM" id="Phobius"/>
    </source>
</evidence>
<dbReference type="RefSeq" id="WP_146111602.1">
    <property type="nucleotide sequence ID" value="NZ_PVEP01000005.1"/>
</dbReference>
<reference evidence="2 3" key="1">
    <citation type="submission" date="2018-02" db="EMBL/GenBank/DDBJ databases">
        <title>Genomic Encyclopedia of Archaeal and Bacterial Type Strains, Phase II (KMG-II): from individual species to whole genera.</title>
        <authorList>
            <person name="Goeker M."/>
        </authorList>
    </citation>
    <scope>NUCLEOTIDE SEQUENCE [LARGE SCALE GENOMIC DNA]</scope>
    <source>
        <strain evidence="2 3">DSM 18921</strain>
    </source>
</reference>
<dbReference type="Proteomes" id="UP000238338">
    <property type="component" value="Unassembled WGS sequence"/>
</dbReference>
<sequence length="76" mass="8813">METFEQKHQARQQRATLNLIWQAKLFARSCPAPKPRFLRRAVRILKNHPGSIAGDTAFILMLFFVLYVLLLLTGCR</sequence>
<keyword evidence="1" id="KW-0472">Membrane</keyword>
<keyword evidence="1" id="KW-1133">Transmembrane helix</keyword>